<feature type="compositionally biased region" description="Polar residues" evidence="1">
    <location>
        <begin position="8"/>
        <end position="20"/>
    </location>
</feature>
<dbReference type="EMBL" id="CP004356">
    <property type="protein sequence ID" value="AGG68065.1"/>
    <property type="molecule type" value="Genomic_DNA"/>
</dbReference>
<reference evidence="2 3" key="1">
    <citation type="submission" date="2013-02" db="EMBL/GenBank/DDBJ databases">
        <title>The complete genome sequence of Corynebacterium callunae DSM 20147.</title>
        <authorList>
            <person name="Ruckert C."/>
            <person name="Albersmeier A."/>
            <person name="Kalinowski J."/>
        </authorList>
    </citation>
    <scope>NUCLEOTIDE SEQUENCE [LARGE SCALE GENOMIC DNA]</scope>
    <source>
        <strain evidence="2 3">DSM 20147</strain>
        <plasmid evidence="2 3">pCC2</plasmid>
    </source>
</reference>
<proteinExistence type="predicted"/>
<evidence type="ECO:0000313" key="2">
    <source>
        <dbReference type="EMBL" id="AGG68065.1"/>
    </source>
</evidence>
<dbReference type="Proteomes" id="UP000011760">
    <property type="component" value="Plasmid pCC2"/>
</dbReference>
<evidence type="ECO:0000313" key="3">
    <source>
        <dbReference type="Proteomes" id="UP000011760"/>
    </source>
</evidence>
<protein>
    <submittedName>
        <fullName evidence="2">Uncharacterized protein</fullName>
    </submittedName>
</protein>
<keyword evidence="3" id="KW-1185">Reference proteome</keyword>
<dbReference type="RefSeq" id="WP_015453126.1">
    <property type="nucleotide sequence ID" value="NC_020553.1"/>
</dbReference>
<organism evidence="2 3">
    <name type="scientific">Corynebacterium callunae DSM 20147</name>
    <dbReference type="NCBI Taxonomy" id="1121353"/>
    <lineage>
        <taxon>Bacteria</taxon>
        <taxon>Bacillati</taxon>
        <taxon>Actinomycetota</taxon>
        <taxon>Actinomycetes</taxon>
        <taxon>Mycobacteriales</taxon>
        <taxon>Corynebacteriaceae</taxon>
        <taxon>Corynebacterium</taxon>
    </lineage>
</organism>
<evidence type="ECO:0000256" key="1">
    <source>
        <dbReference type="SAM" id="MobiDB-lite"/>
    </source>
</evidence>
<accession>M1UHZ3</accession>
<dbReference type="HOGENOM" id="CLU_186682_0_0_11"/>
<dbReference type="OrthoDB" id="4427354at2"/>
<dbReference type="PATRIC" id="fig|1121353.3.peg.2699"/>
<dbReference type="eggNOG" id="ENOG5031VEC">
    <property type="taxonomic scope" value="Bacteria"/>
</dbReference>
<feature type="compositionally biased region" description="Polar residues" evidence="1">
    <location>
        <begin position="28"/>
        <end position="38"/>
    </location>
</feature>
<geneLocation type="plasmid" evidence="2 3">
    <name>pCC2</name>
</geneLocation>
<dbReference type="AlphaFoldDB" id="M1UHZ3"/>
<feature type="region of interest" description="Disordered" evidence="1">
    <location>
        <begin position="1"/>
        <end position="40"/>
    </location>
</feature>
<gene>
    <name evidence="2" type="ORF">H924_13380</name>
</gene>
<dbReference type="KEGG" id="ccn:H924_13380"/>
<name>M1UHZ3_9CORY</name>
<keyword evidence="2" id="KW-0614">Plasmid</keyword>
<sequence>MPIGSATEKANQAATSSTQKSAKKALTDANTSTSTQSKKVAPLAGFEQRAATLRLYVKNKELLKDAKLAALEDDTSLSQLWEEWAIEWLKNR</sequence>